<dbReference type="PROSITE" id="PS50853">
    <property type="entry name" value="FN3"/>
    <property type="match status" value="1"/>
</dbReference>
<protein>
    <recommendedName>
        <fullName evidence="3">Fibronectin type-III domain-containing protein</fullName>
    </recommendedName>
</protein>
<feature type="non-terminal residue" evidence="4">
    <location>
        <position position="253"/>
    </location>
</feature>
<dbReference type="EMBL" id="JAROKS010000014">
    <property type="protein sequence ID" value="KAK1796980.1"/>
    <property type="molecule type" value="Genomic_DNA"/>
</dbReference>
<keyword evidence="1" id="KW-0677">Repeat</keyword>
<dbReference type="PANTHER" id="PTHR46708:SF11">
    <property type="entry name" value="RECEPTOR-TYPE TYROSINE-PROTEIN PHOSPHATASE ETA-LIKE"/>
    <property type="match status" value="1"/>
</dbReference>
<dbReference type="InterPro" id="IPR013783">
    <property type="entry name" value="Ig-like_fold"/>
</dbReference>
<dbReference type="SMART" id="SM00060">
    <property type="entry name" value="FN3"/>
    <property type="match status" value="2"/>
</dbReference>
<sequence>STSPTTYKNSTSVPTKPPNTTMGMTTSLTESSTVTSTSVTTEASDTDPDAYIEDSCVALLSFGMWWEKHCSDLLPYICYDEVFYGTVVVSNTTECGASVRWNEVTGNITHYRVHLSTQNSTPEMNEFAILNETETEFIDLKPGTLYHVQVFPVKCGRDLNPQNVSFYTLPKKISNLTIVKVETENVTLKWSAPYGGYNLYSVTVSGKATTTNNSEKYTVMNLDAGVLYNFSVCAVVNISIYGQPVSIVSYTSE</sequence>
<accession>A0AAD9DVI7</accession>
<evidence type="ECO:0000259" key="3">
    <source>
        <dbReference type="PROSITE" id="PS50853"/>
    </source>
</evidence>
<evidence type="ECO:0000313" key="5">
    <source>
        <dbReference type="Proteomes" id="UP001239994"/>
    </source>
</evidence>
<dbReference type="Pfam" id="PF00041">
    <property type="entry name" value="fn3"/>
    <property type="match status" value="2"/>
</dbReference>
<dbReference type="Proteomes" id="UP001239994">
    <property type="component" value="Unassembled WGS sequence"/>
</dbReference>
<organism evidence="4 5">
    <name type="scientific">Electrophorus voltai</name>
    <dbReference type="NCBI Taxonomy" id="2609070"/>
    <lineage>
        <taxon>Eukaryota</taxon>
        <taxon>Metazoa</taxon>
        <taxon>Chordata</taxon>
        <taxon>Craniata</taxon>
        <taxon>Vertebrata</taxon>
        <taxon>Euteleostomi</taxon>
        <taxon>Actinopterygii</taxon>
        <taxon>Neopterygii</taxon>
        <taxon>Teleostei</taxon>
        <taxon>Ostariophysi</taxon>
        <taxon>Gymnotiformes</taxon>
        <taxon>Gymnotoidei</taxon>
        <taxon>Gymnotidae</taxon>
        <taxon>Electrophorus</taxon>
    </lineage>
</organism>
<dbReference type="InterPro" id="IPR003961">
    <property type="entry name" value="FN3_dom"/>
</dbReference>
<keyword evidence="5" id="KW-1185">Reference proteome</keyword>
<dbReference type="Gene3D" id="2.60.40.10">
    <property type="entry name" value="Immunoglobulins"/>
    <property type="match status" value="2"/>
</dbReference>
<comment type="caution">
    <text evidence="4">The sequence shown here is derived from an EMBL/GenBank/DDBJ whole genome shotgun (WGS) entry which is preliminary data.</text>
</comment>
<gene>
    <name evidence="4" type="ORF">P4O66_008376</name>
</gene>
<dbReference type="AlphaFoldDB" id="A0AAD9DVI7"/>
<proteinExistence type="predicted"/>
<reference evidence="4" key="1">
    <citation type="submission" date="2023-03" db="EMBL/GenBank/DDBJ databases">
        <title>Electrophorus voltai genome.</title>
        <authorList>
            <person name="Bian C."/>
        </authorList>
    </citation>
    <scope>NUCLEOTIDE SEQUENCE</scope>
    <source>
        <strain evidence="4">CB-2022</strain>
        <tissue evidence="4">Muscle</tissue>
    </source>
</reference>
<dbReference type="CDD" id="cd00063">
    <property type="entry name" value="FN3"/>
    <property type="match status" value="2"/>
</dbReference>
<feature type="domain" description="Fibronectin type-III" evidence="3">
    <location>
        <begin position="83"/>
        <end position="172"/>
    </location>
</feature>
<dbReference type="InterPro" id="IPR016187">
    <property type="entry name" value="CTDL_fold"/>
</dbReference>
<dbReference type="InterPro" id="IPR036116">
    <property type="entry name" value="FN3_sf"/>
</dbReference>
<dbReference type="SUPFAM" id="SSF56436">
    <property type="entry name" value="C-type lectin-like"/>
    <property type="match status" value="1"/>
</dbReference>
<feature type="region of interest" description="Disordered" evidence="2">
    <location>
        <begin position="1"/>
        <end position="45"/>
    </location>
</feature>
<evidence type="ECO:0000256" key="2">
    <source>
        <dbReference type="SAM" id="MobiDB-lite"/>
    </source>
</evidence>
<evidence type="ECO:0000313" key="4">
    <source>
        <dbReference type="EMBL" id="KAK1796980.1"/>
    </source>
</evidence>
<dbReference type="PANTHER" id="PTHR46708">
    <property type="entry name" value="TENASCIN"/>
    <property type="match status" value="1"/>
</dbReference>
<feature type="compositionally biased region" description="Polar residues" evidence="2">
    <location>
        <begin position="1"/>
        <end position="24"/>
    </location>
</feature>
<feature type="compositionally biased region" description="Low complexity" evidence="2">
    <location>
        <begin position="25"/>
        <end position="43"/>
    </location>
</feature>
<name>A0AAD9DVI7_9TELE</name>
<dbReference type="SUPFAM" id="SSF49265">
    <property type="entry name" value="Fibronectin type III"/>
    <property type="match status" value="1"/>
</dbReference>
<dbReference type="InterPro" id="IPR050991">
    <property type="entry name" value="ECM_Regulatory_Proteins"/>
</dbReference>
<evidence type="ECO:0000256" key="1">
    <source>
        <dbReference type="ARBA" id="ARBA00022737"/>
    </source>
</evidence>